<evidence type="ECO:0000313" key="2">
    <source>
        <dbReference type="EMBL" id="MFF4774437.1"/>
    </source>
</evidence>
<gene>
    <name evidence="2" type="ORF">ACFY05_16415</name>
</gene>
<comment type="caution">
    <text evidence="2">The sequence shown here is derived from an EMBL/GenBank/DDBJ whole genome shotgun (WGS) entry which is preliminary data.</text>
</comment>
<dbReference type="InterPro" id="IPR011042">
    <property type="entry name" value="6-blade_b-propeller_TolB-like"/>
</dbReference>
<dbReference type="Proteomes" id="UP001602119">
    <property type="component" value="Unassembled WGS sequence"/>
</dbReference>
<name>A0ABW6V774_MICFU</name>
<organism evidence="2 3">
    <name type="scientific">Microtetraspora fusca</name>
    <dbReference type="NCBI Taxonomy" id="1997"/>
    <lineage>
        <taxon>Bacteria</taxon>
        <taxon>Bacillati</taxon>
        <taxon>Actinomycetota</taxon>
        <taxon>Actinomycetes</taxon>
        <taxon>Streptosporangiales</taxon>
        <taxon>Streptosporangiaceae</taxon>
        <taxon>Microtetraspora</taxon>
    </lineage>
</organism>
<protein>
    <recommendedName>
        <fullName evidence="4">WD40 repeat domain-containing protein</fullName>
    </recommendedName>
</protein>
<dbReference type="SUPFAM" id="SSF82171">
    <property type="entry name" value="DPP6 N-terminal domain-like"/>
    <property type="match status" value="1"/>
</dbReference>
<feature type="signal peptide" evidence="1">
    <location>
        <begin position="1"/>
        <end position="27"/>
    </location>
</feature>
<accession>A0ABW6V774</accession>
<dbReference type="RefSeq" id="WP_387342772.1">
    <property type="nucleotide sequence ID" value="NZ_JBIAXI010000009.1"/>
</dbReference>
<evidence type="ECO:0000256" key="1">
    <source>
        <dbReference type="SAM" id="SignalP"/>
    </source>
</evidence>
<reference evidence="2 3" key="1">
    <citation type="submission" date="2024-10" db="EMBL/GenBank/DDBJ databases">
        <title>The Natural Products Discovery Center: Release of the First 8490 Sequenced Strains for Exploring Actinobacteria Biosynthetic Diversity.</title>
        <authorList>
            <person name="Kalkreuter E."/>
            <person name="Kautsar S.A."/>
            <person name="Yang D."/>
            <person name="Bader C.D."/>
            <person name="Teijaro C.N."/>
            <person name="Fluegel L."/>
            <person name="Davis C.M."/>
            <person name="Simpson J.R."/>
            <person name="Lauterbach L."/>
            <person name="Steele A.D."/>
            <person name="Gui C."/>
            <person name="Meng S."/>
            <person name="Li G."/>
            <person name="Viehrig K."/>
            <person name="Ye F."/>
            <person name="Su P."/>
            <person name="Kiefer A.F."/>
            <person name="Nichols A."/>
            <person name="Cepeda A.J."/>
            <person name="Yan W."/>
            <person name="Fan B."/>
            <person name="Jiang Y."/>
            <person name="Adhikari A."/>
            <person name="Zheng C.-J."/>
            <person name="Schuster L."/>
            <person name="Cowan T.M."/>
            <person name="Smanski M.J."/>
            <person name="Chevrette M.G."/>
            <person name="De Carvalho L.P.S."/>
            <person name="Shen B."/>
        </authorList>
    </citation>
    <scope>NUCLEOTIDE SEQUENCE [LARGE SCALE GENOMIC DNA]</scope>
    <source>
        <strain evidence="2 3">NPDC001281</strain>
    </source>
</reference>
<proteinExistence type="predicted"/>
<dbReference type="Gene3D" id="2.120.10.30">
    <property type="entry name" value="TolB, C-terminal domain"/>
    <property type="match status" value="1"/>
</dbReference>
<dbReference type="EMBL" id="JBIAXI010000009">
    <property type="protein sequence ID" value="MFF4774437.1"/>
    <property type="molecule type" value="Genomic_DNA"/>
</dbReference>
<keyword evidence="3" id="KW-1185">Reference proteome</keyword>
<evidence type="ECO:0000313" key="3">
    <source>
        <dbReference type="Proteomes" id="UP001602119"/>
    </source>
</evidence>
<sequence>MTRKTAILAAAVAATVSVLTAPAAAQARTGAAATAETRTGASSAAKGEVRYARVKACLKKGEEYNIPCGQWTIVMRDGTIRTLTDARVNPVTAAGKVDKELVSEFALSGDGRYAAYFRKSDSKLVVRDFATNRVRALPGTTARLPKGVGMGDVDAKLSQDGRRILLDYSDAHDKLPTLLVDLKSGKVSKISPKLSPQGFSPDGRRILATRYTGENTTEFVVLDENGTTTARRVVPQVVANNMPQAVADDGNSVAVMISTSSNKLRLRVYDLEADSVGAAVDVKVPKTESPHQISWDASGALTLWDLRSNKDGDTTGIVRRSLDPESGATSTIDTIKLGSKVYVWWLPGE</sequence>
<evidence type="ECO:0008006" key="4">
    <source>
        <dbReference type="Google" id="ProtNLM"/>
    </source>
</evidence>
<keyword evidence="1" id="KW-0732">Signal</keyword>
<feature type="chain" id="PRO_5047227879" description="WD40 repeat domain-containing protein" evidence="1">
    <location>
        <begin position="28"/>
        <end position="349"/>
    </location>
</feature>